<organism evidence="3 4">
    <name type="scientific">Alosa alosa</name>
    <name type="common">allis shad</name>
    <dbReference type="NCBI Taxonomy" id="278164"/>
    <lineage>
        <taxon>Eukaryota</taxon>
        <taxon>Metazoa</taxon>
        <taxon>Chordata</taxon>
        <taxon>Craniata</taxon>
        <taxon>Vertebrata</taxon>
        <taxon>Euteleostomi</taxon>
        <taxon>Actinopterygii</taxon>
        <taxon>Neopterygii</taxon>
        <taxon>Teleostei</taxon>
        <taxon>Clupei</taxon>
        <taxon>Clupeiformes</taxon>
        <taxon>Clupeoidei</taxon>
        <taxon>Clupeidae</taxon>
        <taxon>Alosa</taxon>
    </lineage>
</organism>
<feature type="compositionally biased region" description="Acidic residues" evidence="1">
    <location>
        <begin position="103"/>
        <end position="123"/>
    </location>
</feature>
<keyword evidence="4" id="KW-1185">Reference proteome</keyword>
<dbReference type="AlphaFoldDB" id="A0AAV6GIE5"/>
<sequence>MAMRQLNLLGSLLIILQFSINTSARLKKLEYDSQNPFNLSEGLSVCAMESMFPLLLPWPHSMKVLSIQAEVCLCSTKSSMSMYELCLQVQLELSITNDSFPGSDDDGGGDDDEDDGEYPEEEISTAGEKEVEPQTSIATSEEPASLNLCYTIAQGLPRCYKVACAVHSSRKHPRQTEWFGVLLKPKGLTAGSIVRVTADSIRKVTTTVTVPTIATTTDCTESKLKDCVDPPKLSTEVDLRKGEVHIKVEGKTDKVNICVKSERAGICKVRPFFFLTTLTISCWGYRGELCSPLDMLCISQQPFPRPIPLHSVTPCMCFQAWWNKMGKRSENCLFRKNWLRTSTKCYVRMFWLTSRHPWCSAEPTAACWL</sequence>
<gene>
    <name evidence="3" type="ORF">AALO_G00142500</name>
</gene>
<protein>
    <submittedName>
        <fullName evidence="3">Uncharacterized protein</fullName>
    </submittedName>
</protein>
<evidence type="ECO:0000256" key="2">
    <source>
        <dbReference type="SAM" id="SignalP"/>
    </source>
</evidence>
<feature type="signal peptide" evidence="2">
    <location>
        <begin position="1"/>
        <end position="24"/>
    </location>
</feature>
<accession>A0AAV6GIE5</accession>
<evidence type="ECO:0000313" key="3">
    <source>
        <dbReference type="EMBL" id="KAG5275003.1"/>
    </source>
</evidence>
<reference evidence="3" key="1">
    <citation type="submission" date="2020-10" db="EMBL/GenBank/DDBJ databases">
        <title>Chromosome-scale genome assembly of the Allis shad, Alosa alosa.</title>
        <authorList>
            <person name="Margot Z."/>
            <person name="Christophe K."/>
            <person name="Cabau C."/>
            <person name="Louis A."/>
            <person name="Berthelot C."/>
            <person name="Parey E."/>
            <person name="Roest Crollius H."/>
            <person name="Montfort J."/>
            <person name="Robinson-Rechavi M."/>
            <person name="Bucao C."/>
            <person name="Bouchez O."/>
            <person name="Gislard M."/>
            <person name="Lluch J."/>
            <person name="Milhes M."/>
            <person name="Lampietro C."/>
            <person name="Lopez Roques C."/>
            <person name="Donnadieu C."/>
            <person name="Braasch I."/>
            <person name="Desvignes T."/>
            <person name="Postlethwait J."/>
            <person name="Bobe J."/>
            <person name="Guiguen Y."/>
        </authorList>
    </citation>
    <scope>NUCLEOTIDE SEQUENCE</scope>
    <source>
        <strain evidence="3">M-15738</strain>
        <tissue evidence="3">Blood</tissue>
    </source>
</reference>
<evidence type="ECO:0000256" key="1">
    <source>
        <dbReference type="SAM" id="MobiDB-lite"/>
    </source>
</evidence>
<dbReference type="EMBL" id="JADWDJ010000010">
    <property type="protein sequence ID" value="KAG5275003.1"/>
    <property type="molecule type" value="Genomic_DNA"/>
</dbReference>
<name>A0AAV6GIE5_9TELE</name>
<keyword evidence="2" id="KW-0732">Signal</keyword>
<evidence type="ECO:0000313" key="4">
    <source>
        <dbReference type="Proteomes" id="UP000823561"/>
    </source>
</evidence>
<comment type="caution">
    <text evidence="3">The sequence shown here is derived from an EMBL/GenBank/DDBJ whole genome shotgun (WGS) entry which is preliminary data.</text>
</comment>
<proteinExistence type="predicted"/>
<feature type="region of interest" description="Disordered" evidence="1">
    <location>
        <begin position="98"/>
        <end position="139"/>
    </location>
</feature>
<dbReference type="Proteomes" id="UP000823561">
    <property type="component" value="Chromosome 10"/>
</dbReference>
<feature type="chain" id="PRO_5043607976" evidence="2">
    <location>
        <begin position="25"/>
        <end position="369"/>
    </location>
</feature>